<evidence type="ECO:0000313" key="1">
    <source>
        <dbReference type="EMBL" id="KAH6933304.1"/>
    </source>
</evidence>
<evidence type="ECO:0000313" key="2">
    <source>
        <dbReference type="Proteomes" id="UP000821845"/>
    </source>
</evidence>
<sequence length="549" mass="59447">MMSWWQLRAMPKPVLAFLPAVALPLFGIMGHEQIAANYLSVDVLTTLLLLCLVLVSDETPTVGRLSYALVSRFGGRARPVLVLLTALTFVASLVLPQSLVAVFVTCLVERLCNFVREEGLQDAQRCLDRAVADDTAGHPCDVDTLMLYEELAVALWKRHRVGLDDQDSIECWDNDRRGNESPEVKRVGLLKRKMSILKPSKSAATQDGAGACTPSGTRFADVPPDKDSASADEAKQPEGKLIRAKRRRQSFADKPHVFEYSERRRVTHDMPPLGGSLQEEPNSSRTSNASPRFTPSQQSAGSQRASFAKTPPSMTMTGTNSGIGALAPRTKFFGRGNAVSLQSASKAVDGATGGSGVGFAKGASSYETATQVSFFAFPKDPLLKKRWLVAIKRDEGKLFAVTKHTKVCSTHFASDDYLPNVVGGRRYLRVDAVPSVFAFGKPQRPARRKPRDRQQCVSRARRLSAIGQAGSSELALGTTLSPGGDVAVSRDCATADEVLDATECSDSASAPTSATDFQERQEVCGRTCAATVVNLEEQLSEHQANWKAI</sequence>
<comment type="caution">
    <text evidence="1">The sequence shown here is derived from an EMBL/GenBank/DDBJ whole genome shotgun (WGS) entry which is preliminary data.</text>
</comment>
<gene>
    <name evidence="1" type="ORF">HPB50_014017</name>
</gene>
<name>A0ACB7SHN5_HYAAI</name>
<organism evidence="1 2">
    <name type="scientific">Hyalomma asiaticum</name>
    <name type="common">Tick</name>
    <dbReference type="NCBI Taxonomy" id="266040"/>
    <lineage>
        <taxon>Eukaryota</taxon>
        <taxon>Metazoa</taxon>
        <taxon>Ecdysozoa</taxon>
        <taxon>Arthropoda</taxon>
        <taxon>Chelicerata</taxon>
        <taxon>Arachnida</taxon>
        <taxon>Acari</taxon>
        <taxon>Parasitiformes</taxon>
        <taxon>Ixodida</taxon>
        <taxon>Ixodoidea</taxon>
        <taxon>Ixodidae</taxon>
        <taxon>Hyalomminae</taxon>
        <taxon>Hyalomma</taxon>
    </lineage>
</organism>
<proteinExistence type="predicted"/>
<dbReference type="EMBL" id="CM023484">
    <property type="protein sequence ID" value="KAH6933304.1"/>
    <property type="molecule type" value="Genomic_DNA"/>
</dbReference>
<keyword evidence="2" id="KW-1185">Reference proteome</keyword>
<reference evidence="1" key="1">
    <citation type="submission" date="2020-05" db="EMBL/GenBank/DDBJ databases">
        <title>Large-scale comparative analyses of tick genomes elucidate their genetic diversity and vector capacities.</title>
        <authorList>
            <person name="Jia N."/>
            <person name="Wang J."/>
            <person name="Shi W."/>
            <person name="Du L."/>
            <person name="Sun Y."/>
            <person name="Zhan W."/>
            <person name="Jiang J."/>
            <person name="Wang Q."/>
            <person name="Zhang B."/>
            <person name="Ji P."/>
            <person name="Sakyi L.B."/>
            <person name="Cui X."/>
            <person name="Yuan T."/>
            <person name="Jiang B."/>
            <person name="Yang W."/>
            <person name="Lam T.T.-Y."/>
            <person name="Chang Q."/>
            <person name="Ding S."/>
            <person name="Wang X."/>
            <person name="Zhu J."/>
            <person name="Ruan X."/>
            <person name="Zhao L."/>
            <person name="Wei J."/>
            <person name="Que T."/>
            <person name="Du C."/>
            <person name="Cheng J."/>
            <person name="Dai P."/>
            <person name="Han X."/>
            <person name="Huang E."/>
            <person name="Gao Y."/>
            <person name="Liu J."/>
            <person name="Shao H."/>
            <person name="Ye R."/>
            <person name="Li L."/>
            <person name="Wei W."/>
            <person name="Wang X."/>
            <person name="Wang C."/>
            <person name="Yang T."/>
            <person name="Huo Q."/>
            <person name="Li W."/>
            <person name="Guo W."/>
            <person name="Chen H."/>
            <person name="Zhou L."/>
            <person name="Ni X."/>
            <person name="Tian J."/>
            <person name="Zhou Y."/>
            <person name="Sheng Y."/>
            <person name="Liu T."/>
            <person name="Pan Y."/>
            <person name="Xia L."/>
            <person name="Li J."/>
            <person name="Zhao F."/>
            <person name="Cao W."/>
        </authorList>
    </citation>
    <scope>NUCLEOTIDE SEQUENCE</scope>
    <source>
        <strain evidence="1">Hyas-2018</strain>
    </source>
</reference>
<accession>A0ACB7SHN5</accession>
<protein>
    <submittedName>
        <fullName evidence="1">Uncharacterized protein</fullName>
    </submittedName>
</protein>
<dbReference type="Proteomes" id="UP000821845">
    <property type="component" value="Chromosome 4"/>
</dbReference>